<proteinExistence type="predicted"/>
<feature type="transmembrane region" description="Helical" evidence="1">
    <location>
        <begin position="89"/>
        <end position="107"/>
    </location>
</feature>
<gene>
    <name evidence="2" type="ORF">AVDCRST_MAG49-3609</name>
</gene>
<organism evidence="2">
    <name type="scientific">uncultured Thermomicrobiales bacterium</name>
    <dbReference type="NCBI Taxonomy" id="1645740"/>
    <lineage>
        <taxon>Bacteria</taxon>
        <taxon>Pseudomonadati</taxon>
        <taxon>Thermomicrobiota</taxon>
        <taxon>Thermomicrobia</taxon>
        <taxon>Thermomicrobiales</taxon>
        <taxon>environmental samples</taxon>
    </lineage>
</organism>
<feature type="transmembrane region" description="Helical" evidence="1">
    <location>
        <begin position="31"/>
        <end position="49"/>
    </location>
</feature>
<evidence type="ECO:0000256" key="1">
    <source>
        <dbReference type="SAM" id="Phobius"/>
    </source>
</evidence>
<dbReference type="EMBL" id="CADCWG010000250">
    <property type="protein sequence ID" value="CAA9570966.1"/>
    <property type="molecule type" value="Genomic_DNA"/>
</dbReference>
<keyword evidence="1" id="KW-1133">Transmembrane helix</keyword>
<feature type="transmembrane region" description="Helical" evidence="1">
    <location>
        <begin position="7"/>
        <end position="25"/>
    </location>
</feature>
<accession>A0A6J4VAR6</accession>
<keyword evidence="1" id="KW-0812">Transmembrane</keyword>
<evidence type="ECO:0000313" key="2">
    <source>
        <dbReference type="EMBL" id="CAA9570966.1"/>
    </source>
</evidence>
<protein>
    <submittedName>
        <fullName evidence="2">Uncharacterized protein</fullName>
    </submittedName>
</protein>
<name>A0A6J4VAR6_9BACT</name>
<feature type="transmembrane region" description="Helical" evidence="1">
    <location>
        <begin position="61"/>
        <end position="83"/>
    </location>
</feature>
<reference evidence="2" key="1">
    <citation type="submission" date="2020-02" db="EMBL/GenBank/DDBJ databases">
        <authorList>
            <person name="Meier V. D."/>
        </authorList>
    </citation>
    <scope>NUCLEOTIDE SEQUENCE</scope>
    <source>
        <strain evidence="2">AVDCRST_MAG49</strain>
    </source>
</reference>
<dbReference type="AlphaFoldDB" id="A0A6J4VAR6"/>
<keyword evidence="1" id="KW-0472">Membrane</keyword>
<sequence>MRRSVGVWPAVIIGSSIVVGILTFADVESPVRSAVSLWFLIACPGMAVVRLIGVGETAVELTLAVALSLALDTLVAMVMLYAGMWSPEGSLAVLIGVSLVGAGLQILRTERAPSA</sequence>